<name>A0A835DQG9_TETSI</name>
<dbReference type="GO" id="GO:0005524">
    <property type="term" value="F:ATP binding"/>
    <property type="evidence" value="ECO:0007669"/>
    <property type="project" value="UniProtKB-KW"/>
</dbReference>
<dbReference type="Proteomes" id="UP000655225">
    <property type="component" value="Unassembled WGS sequence"/>
</dbReference>
<dbReference type="InterPro" id="IPR011009">
    <property type="entry name" value="Kinase-like_dom_sf"/>
</dbReference>
<keyword evidence="8" id="KW-0067">ATP-binding</keyword>
<dbReference type="FunFam" id="3.80.10.10:FF:000298">
    <property type="entry name" value="Putative LRR receptor-like serine/threonine-protein kinase"/>
    <property type="match status" value="1"/>
</dbReference>
<feature type="domain" description="Malectin" evidence="11">
    <location>
        <begin position="238"/>
        <end position="422"/>
    </location>
</feature>
<keyword evidence="3" id="KW-0433">Leucine-rich repeat</keyword>
<evidence type="ECO:0000256" key="6">
    <source>
        <dbReference type="ARBA" id="ARBA00022737"/>
    </source>
</evidence>
<reference evidence="12 13" key="1">
    <citation type="submission" date="2020-04" db="EMBL/GenBank/DDBJ databases">
        <title>Plant Genome Project.</title>
        <authorList>
            <person name="Zhang R.-G."/>
        </authorList>
    </citation>
    <scope>NUCLEOTIDE SEQUENCE [LARGE SCALE GENOMIC DNA]</scope>
    <source>
        <strain evidence="12">YNK0</strain>
        <tissue evidence="12">Leaf</tissue>
    </source>
</reference>
<evidence type="ECO:0000256" key="3">
    <source>
        <dbReference type="ARBA" id="ARBA00022614"/>
    </source>
</evidence>
<dbReference type="InterPro" id="IPR001611">
    <property type="entry name" value="Leu-rich_rpt"/>
</dbReference>
<dbReference type="PANTHER" id="PTHR48006">
    <property type="entry name" value="LEUCINE-RICH REPEAT-CONTAINING PROTEIN DDB_G0281931-RELATED"/>
    <property type="match status" value="1"/>
</dbReference>
<dbReference type="InterPro" id="IPR021720">
    <property type="entry name" value="Malectin_dom"/>
</dbReference>
<dbReference type="PANTHER" id="PTHR48006:SF34">
    <property type="entry name" value="OS08G0203700 PROTEIN"/>
    <property type="match status" value="1"/>
</dbReference>
<dbReference type="InterPro" id="IPR001245">
    <property type="entry name" value="Ser-Thr/Tyr_kinase_cat_dom"/>
</dbReference>
<dbReference type="EC" id="2.7.11.1" evidence="1"/>
<dbReference type="InterPro" id="IPR032675">
    <property type="entry name" value="LRR_dom_sf"/>
</dbReference>
<feature type="domain" description="Serine-threonine/tyrosine-protein kinase catalytic" evidence="10">
    <location>
        <begin position="462"/>
        <end position="522"/>
    </location>
</feature>
<keyword evidence="13" id="KW-1185">Reference proteome</keyword>
<evidence type="ECO:0000256" key="5">
    <source>
        <dbReference type="ARBA" id="ARBA00022729"/>
    </source>
</evidence>
<dbReference type="GO" id="GO:0005886">
    <property type="term" value="C:plasma membrane"/>
    <property type="evidence" value="ECO:0007669"/>
    <property type="project" value="TreeGrafter"/>
</dbReference>
<evidence type="ECO:0000256" key="1">
    <source>
        <dbReference type="ARBA" id="ARBA00012513"/>
    </source>
</evidence>
<evidence type="ECO:0000256" key="4">
    <source>
        <dbReference type="ARBA" id="ARBA00022679"/>
    </source>
</evidence>
<dbReference type="Pfam" id="PF11721">
    <property type="entry name" value="Malectin"/>
    <property type="match status" value="2"/>
</dbReference>
<protein>
    <recommendedName>
        <fullName evidence="1">non-specific serine/threonine protein kinase</fullName>
        <ecNumber evidence="1">2.7.11.1</ecNumber>
    </recommendedName>
</protein>
<evidence type="ECO:0000259" key="10">
    <source>
        <dbReference type="Pfam" id="PF07714"/>
    </source>
</evidence>
<evidence type="ECO:0000256" key="2">
    <source>
        <dbReference type="ARBA" id="ARBA00022553"/>
    </source>
</evidence>
<keyword evidence="7" id="KW-0547">Nucleotide-binding</keyword>
<dbReference type="Gene3D" id="3.30.200.20">
    <property type="entry name" value="Phosphorylase Kinase, domain 1"/>
    <property type="match status" value="1"/>
</dbReference>
<evidence type="ECO:0000256" key="8">
    <source>
        <dbReference type="ARBA" id="ARBA00022840"/>
    </source>
</evidence>
<dbReference type="SUPFAM" id="SSF56112">
    <property type="entry name" value="Protein kinase-like (PK-like)"/>
    <property type="match status" value="1"/>
</dbReference>
<evidence type="ECO:0000313" key="13">
    <source>
        <dbReference type="Proteomes" id="UP000655225"/>
    </source>
</evidence>
<dbReference type="InterPro" id="IPR051824">
    <property type="entry name" value="LRR_Rcpt-Like_S/T_Kinase"/>
</dbReference>
<keyword evidence="2" id="KW-0597">Phosphoprotein</keyword>
<dbReference type="Pfam" id="PF07714">
    <property type="entry name" value="PK_Tyr_Ser-Thr"/>
    <property type="match status" value="1"/>
</dbReference>
<dbReference type="FunFam" id="3.80.10.10:FF:000041">
    <property type="entry name" value="LRR receptor-like serine/threonine-protein kinase ERECTA"/>
    <property type="match status" value="1"/>
</dbReference>
<dbReference type="GO" id="GO:0004674">
    <property type="term" value="F:protein serine/threonine kinase activity"/>
    <property type="evidence" value="ECO:0007669"/>
    <property type="project" value="UniProtKB-EC"/>
</dbReference>
<evidence type="ECO:0000313" key="12">
    <source>
        <dbReference type="EMBL" id="KAF8408677.1"/>
    </source>
</evidence>
<organism evidence="12 13">
    <name type="scientific">Tetracentron sinense</name>
    <name type="common">Spur-leaf</name>
    <dbReference type="NCBI Taxonomy" id="13715"/>
    <lineage>
        <taxon>Eukaryota</taxon>
        <taxon>Viridiplantae</taxon>
        <taxon>Streptophyta</taxon>
        <taxon>Embryophyta</taxon>
        <taxon>Tracheophyta</taxon>
        <taxon>Spermatophyta</taxon>
        <taxon>Magnoliopsida</taxon>
        <taxon>Trochodendrales</taxon>
        <taxon>Trochodendraceae</taxon>
        <taxon>Tetracentron</taxon>
    </lineage>
</organism>
<feature type="domain" description="Malectin" evidence="11">
    <location>
        <begin position="603"/>
        <end position="680"/>
    </location>
</feature>
<dbReference type="FunFam" id="2.60.120.430:FF:000002">
    <property type="entry name" value="Leucine-rich repeat receptor-like protein kinase"/>
    <property type="match status" value="1"/>
</dbReference>
<evidence type="ECO:0000259" key="11">
    <source>
        <dbReference type="Pfam" id="PF11721"/>
    </source>
</evidence>
<gene>
    <name evidence="12" type="ORF">HHK36_004740</name>
</gene>
<dbReference type="EMBL" id="JABCRI010000003">
    <property type="protein sequence ID" value="KAF8408677.1"/>
    <property type="molecule type" value="Genomic_DNA"/>
</dbReference>
<comment type="caution">
    <text evidence="12">The sequence shown here is derived from an EMBL/GenBank/DDBJ whole genome shotgun (WGS) entry which is preliminary data.</text>
</comment>
<dbReference type="AlphaFoldDB" id="A0A835DQG9"/>
<keyword evidence="5" id="KW-0732">Signal</keyword>
<proteinExistence type="predicted"/>
<evidence type="ECO:0000256" key="7">
    <source>
        <dbReference type="ARBA" id="ARBA00022741"/>
    </source>
</evidence>
<dbReference type="OrthoDB" id="663146at2759"/>
<evidence type="ECO:0000256" key="9">
    <source>
        <dbReference type="ARBA" id="ARBA00023180"/>
    </source>
</evidence>
<keyword evidence="4" id="KW-0808">Transferase</keyword>
<dbReference type="Pfam" id="PF00560">
    <property type="entry name" value="LRR_1"/>
    <property type="match status" value="1"/>
</dbReference>
<dbReference type="OMA" id="FIRHSVW"/>
<dbReference type="Gene3D" id="2.60.120.430">
    <property type="entry name" value="Galactose-binding lectin"/>
    <property type="match status" value="2"/>
</dbReference>
<keyword evidence="9" id="KW-0325">Glycoprotein</keyword>
<dbReference type="Gene3D" id="3.80.10.10">
    <property type="entry name" value="Ribonuclease Inhibitor"/>
    <property type="match status" value="1"/>
</dbReference>
<accession>A0A835DQG9</accession>
<keyword evidence="6" id="KW-0677">Repeat</keyword>
<dbReference type="SUPFAM" id="SSF52058">
    <property type="entry name" value="L domain-like"/>
    <property type="match status" value="1"/>
</dbReference>
<sequence>MVMFSDFLNDNARHVIWMKSNIHLIVMAFGSNNFSGSLPPELGNLVKLEQIYIDSSGVSGDIPSTFAKLQNMQILWASDNLFTGKIPDFISHWTKLTTLRISELSNVSSSLDFIKDMKDLNTLVLRNCIISGSIPSNIGEYQKLQRLDLSFNNLTGLIPSRLFDMISLSHLFLGNNSLSGMLPSQRSQTLLTIDLSYNELSGRFPPWVTPNSQCVFPGLHCLQKKFPCNRDSPRYANFSINCGGKEMRSSEGVVFEAENSTLGPASYYVVDTHKWAVSNVGLFAERGDVDDVETTQIDNILNSDFFQTARQSPGSLRYYGLGLESGSYTVNLYFTEKGFDDESSLTWQSLGRRVFDIYIQGNLQLKDFDIRKEAGGASNRAVQKNFTAQVSENYLEIHLLWAGKGTCCIPEQGYYGPSISAINVVSDFQPTVRGLPPTTASRKKNKTGLIVSIGILLDGRVAAVKKLSVASHQGKTQFISEIAIISAVQHRNLVKLYGCCIERDKKLLAWTLHENNRVLELVDPTLTIFDKSEAIRMIGVALLCTQASPLLRPPMSRVVTMLAGDIEVSSVTTRPGYLTDWQFNDITSGSVNDETCFDDIRSLNWESLGSRVFDIYIQGNLRLKDFDIRKEAGGVSNRAIPKNFTAQASENYLEIHLFWAGKGTCCIPAQGYYGPSISAISVFSVFYLRRKSSGSNEDEELLGIGLKPNMFSYADLRTATEDFNPENDAARKFVNKINK</sequence>